<dbReference type="AlphaFoldDB" id="Q86KZ6"/>
<sequence>MSRQQSSKSILMVEPTHFESNAQAINDNTFMNKPEESIDVHKMGVQEFTRYYEALIEKGVNVKLFQPRGDGIETPDCLFPNNWFSTHSVEEMSNVNGCSGGKNTLVLYPMCHPNRRLERRSNIIEYLKSRHSEDLLDIIDLTHYENENKFLEGTGSFVLDRVNKNAYICISQRSNKELAQEWCDKLGYNLISFQSLDSNDKIVYHTNVIMAIGTKIAVICLDSIPNPQERELVQSTLSKTHTIIDISKDQVNNFCGNVIEVQNEKGDQFLVCSKSSFDAFTDSQKDIISKNCNGGFITREIPTIQSVGGGGIRCMIAELN</sequence>
<dbReference type="GeneID" id="8618310"/>
<dbReference type="SUPFAM" id="SSF55909">
    <property type="entry name" value="Pentein"/>
    <property type="match status" value="1"/>
</dbReference>
<organism evidence="1 2">
    <name type="scientific">Dictyostelium discoideum</name>
    <name type="common">Social amoeba</name>
    <dbReference type="NCBI Taxonomy" id="44689"/>
    <lineage>
        <taxon>Eukaryota</taxon>
        <taxon>Amoebozoa</taxon>
        <taxon>Evosea</taxon>
        <taxon>Eumycetozoa</taxon>
        <taxon>Dictyostelia</taxon>
        <taxon>Dictyosteliales</taxon>
        <taxon>Dictyosteliaceae</taxon>
        <taxon>Dictyostelium</taxon>
    </lineage>
</organism>
<dbReference type="dictyBase" id="DDB_G0272322"/>
<dbReference type="Gene3D" id="3.75.10.10">
    <property type="entry name" value="L-arginine/glycine Amidinotransferase, Chain A"/>
    <property type="match status" value="1"/>
</dbReference>
<dbReference type="PANTHER" id="PTHR43224">
    <property type="entry name" value="AMIDINOTRANSFERASE"/>
    <property type="match status" value="1"/>
</dbReference>
<dbReference type="EMBL" id="AAFI02000008">
    <property type="protein sequence ID" value="EAL71313.1"/>
    <property type="molecule type" value="Genomic_DNA"/>
</dbReference>
<dbReference type="SMR" id="Q86KZ6"/>
<evidence type="ECO:0000313" key="2">
    <source>
        <dbReference type="Proteomes" id="UP000002195"/>
    </source>
</evidence>
<keyword evidence="2" id="KW-1185">Reference proteome</keyword>
<name>Q86KZ6_DICDI</name>
<accession>Q86KZ6</accession>
<reference evidence="1 2" key="1">
    <citation type="journal article" date="2005" name="Nature">
        <title>The genome of the social amoeba Dictyostelium discoideum.</title>
        <authorList>
            <consortium name="The Dictyostelium discoideum Sequencing Consortium"/>
            <person name="Eichinger L."/>
            <person name="Pachebat J.A."/>
            <person name="Glockner G."/>
            <person name="Rajandream M.A."/>
            <person name="Sucgang R."/>
            <person name="Berriman M."/>
            <person name="Song J."/>
            <person name="Olsen R."/>
            <person name="Szafranski K."/>
            <person name="Xu Q."/>
            <person name="Tunggal B."/>
            <person name="Kummerfeld S."/>
            <person name="Madera M."/>
            <person name="Konfortov B.A."/>
            <person name="Rivero F."/>
            <person name="Bankier A.T."/>
            <person name="Lehmann R."/>
            <person name="Hamlin N."/>
            <person name="Davies R."/>
            <person name="Gaudet P."/>
            <person name="Fey P."/>
            <person name="Pilcher K."/>
            <person name="Chen G."/>
            <person name="Saunders D."/>
            <person name="Sodergren E."/>
            <person name="Davis P."/>
            <person name="Kerhornou A."/>
            <person name="Nie X."/>
            <person name="Hall N."/>
            <person name="Anjard C."/>
            <person name="Hemphill L."/>
            <person name="Bason N."/>
            <person name="Farbrother P."/>
            <person name="Desany B."/>
            <person name="Just E."/>
            <person name="Morio T."/>
            <person name="Rost R."/>
            <person name="Churcher C."/>
            <person name="Cooper J."/>
            <person name="Haydock S."/>
            <person name="van Driessche N."/>
            <person name="Cronin A."/>
            <person name="Goodhead I."/>
            <person name="Muzny D."/>
            <person name="Mourier T."/>
            <person name="Pain A."/>
            <person name="Lu M."/>
            <person name="Harper D."/>
            <person name="Lindsay R."/>
            <person name="Hauser H."/>
            <person name="James K."/>
            <person name="Quiles M."/>
            <person name="Madan Babu M."/>
            <person name="Saito T."/>
            <person name="Buchrieser C."/>
            <person name="Wardroper A."/>
            <person name="Felder M."/>
            <person name="Thangavelu M."/>
            <person name="Johnson D."/>
            <person name="Knights A."/>
            <person name="Loulseged H."/>
            <person name="Mungall K."/>
            <person name="Oliver K."/>
            <person name="Price C."/>
            <person name="Quail M.A."/>
            <person name="Urushihara H."/>
            <person name="Hernandez J."/>
            <person name="Rabbinowitsch E."/>
            <person name="Steffen D."/>
            <person name="Sanders M."/>
            <person name="Ma J."/>
            <person name="Kohara Y."/>
            <person name="Sharp S."/>
            <person name="Simmonds M."/>
            <person name="Spiegler S."/>
            <person name="Tivey A."/>
            <person name="Sugano S."/>
            <person name="White B."/>
            <person name="Walker D."/>
            <person name="Woodward J."/>
            <person name="Winckler T."/>
            <person name="Tanaka Y."/>
            <person name="Shaulsky G."/>
            <person name="Schleicher M."/>
            <person name="Weinstock G."/>
            <person name="Rosenthal A."/>
            <person name="Cox E.C."/>
            <person name="Chisholm R.L."/>
            <person name="Gibbs R."/>
            <person name="Loomis W.F."/>
            <person name="Platzer M."/>
            <person name="Kay R.R."/>
            <person name="Williams J."/>
            <person name="Dear P.H."/>
            <person name="Noegel A.A."/>
            <person name="Barrell B."/>
            <person name="Kuspa A."/>
        </authorList>
    </citation>
    <scope>NUCLEOTIDE SEQUENCE [LARGE SCALE GENOMIC DNA]</scope>
    <source>
        <strain evidence="1 2">AX4</strain>
    </source>
</reference>
<dbReference type="eggNOG" id="ENOG502QV2Z">
    <property type="taxonomic scope" value="Eukaryota"/>
</dbReference>
<accession>Q55A44</accession>
<dbReference type="PANTHER" id="PTHR43224:SF1">
    <property type="entry name" value="AMIDINOTRANSFERASE"/>
    <property type="match status" value="1"/>
</dbReference>
<dbReference type="InParanoid" id="Q86KZ6"/>
<dbReference type="PIRSF" id="PIRSF028188">
    <property type="entry name" value="Amdntrnsf_FN0238"/>
    <property type="match status" value="1"/>
</dbReference>
<dbReference type="KEGG" id="ddi:DDB_G0272322"/>
<dbReference type="Pfam" id="PF19420">
    <property type="entry name" value="DDAH_eukar"/>
    <property type="match status" value="1"/>
</dbReference>
<dbReference type="HOGENOM" id="CLU_077407_0_0_1"/>
<evidence type="ECO:0008006" key="3">
    <source>
        <dbReference type="Google" id="ProtNLM"/>
    </source>
</evidence>
<dbReference type="VEuPathDB" id="AmoebaDB:DDB_G0272322"/>
<dbReference type="GO" id="GO:0005856">
    <property type="term" value="C:cytoskeleton"/>
    <property type="evidence" value="ECO:0000318"/>
    <property type="project" value="GO_Central"/>
</dbReference>
<gene>
    <name evidence="1" type="ORF">DDB_G0272322</name>
</gene>
<dbReference type="PaxDb" id="44689-DDB0206556"/>
<dbReference type="InterPro" id="IPR014541">
    <property type="entry name" value="Amdntrnsf_FN0238"/>
</dbReference>
<dbReference type="OMA" id="RCMMAEV"/>
<dbReference type="PhylomeDB" id="Q86KZ6"/>
<evidence type="ECO:0000313" key="1">
    <source>
        <dbReference type="EMBL" id="EAL71313.1"/>
    </source>
</evidence>
<dbReference type="RefSeq" id="XP_645140.1">
    <property type="nucleotide sequence ID" value="XM_640048.1"/>
</dbReference>
<protein>
    <recommendedName>
        <fullName evidence="3">Amidinotransferase</fullName>
    </recommendedName>
</protein>
<comment type="caution">
    <text evidence="1">The sequence shown here is derived from an EMBL/GenBank/DDBJ whole genome shotgun (WGS) entry which is preliminary data.</text>
</comment>
<proteinExistence type="predicted"/>
<dbReference type="Proteomes" id="UP000002195">
    <property type="component" value="Unassembled WGS sequence"/>
</dbReference>